<feature type="non-terminal residue" evidence="1">
    <location>
        <position position="1"/>
    </location>
</feature>
<protein>
    <submittedName>
        <fullName evidence="1">28077_t:CDS:1</fullName>
    </submittedName>
</protein>
<accession>A0ABN7VJI8</accession>
<evidence type="ECO:0000313" key="1">
    <source>
        <dbReference type="EMBL" id="CAG8776083.1"/>
    </source>
</evidence>
<name>A0ABN7VJI8_GIGMA</name>
<dbReference type="EMBL" id="CAJVQB010015699">
    <property type="protein sequence ID" value="CAG8776083.1"/>
    <property type="molecule type" value="Genomic_DNA"/>
</dbReference>
<comment type="caution">
    <text evidence="1">The sequence shown here is derived from an EMBL/GenBank/DDBJ whole genome shotgun (WGS) entry which is preliminary data.</text>
</comment>
<gene>
    <name evidence="1" type="ORF">GMARGA_LOCUS19082</name>
</gene>
<reference evidence="1 2" key="1">
    <citation type="submission" date="2021-06" db="EMBL/GenBank/DDBJ databases">
        <authorList>
            <person name="Kallberg Y."/>
            <person name="Tangrot J."/>
            <person name="Rosling A."/>
        </authorList>
    </citation>
    <scope>NUCLEOTIDE SEQUENCE [LARGE SCALE GENOMIC DNA]</scope>
    <source>
        <strain evidence="1 2">120-4 pot B 10/14</strain>
    </source>
</reference>
<dbReference type="Proteomes" id="UP000789901">
    <property type="component" value="Unassembled WGS sequence"/>
</dbReference>
<proteinExistence type="predicted"/>
<organism evidence="1 2">
    <name type="scientific">Gigaspora margarita</name>
    <dbReference type="NCBI Taxonomy" id="4874"/>
    <lineage>
        <taxon>Eukaryota</taxon>
        <taxon>Fungi</taxon>
        <taxon>Fungi incertae sedis</taxon>
        <taxon>Mucoromycota</taxon>
        <taxon>Glomeromycotina</taxon>
        <taxon>Glomeromycetes</taxon>
        <taxon>Diversisporales</taxon>
        <taxon>Gigasporaceae</taxon>
        <taxon>Gigaspora</taxon>
    </lineage>
</organism>
<evidence type="ECO:0000313" key="2">
    <source>
        <dbReference type="Proteomes" id="UP000789901"/>
    </source>
</evidence>
<sequence>SENNSDISSNEMFEQNTIDEEKAKDIIDKLNKFKQKKKLKRPLVYVENSKMAIGSAHITDLFDAHNNSNQKDKSSKKSSLNNECFQILESEESDLDDERCQDAEINEFQNDKNIIQLKVLKI</sequence>
<keyword evidence="2" id="KW-1185">Reference proteome</keyword>